<dbReference type="InterPro" id="IPR017871">
    <property type="entry name" value="ABC_transporter-like_CS"/>
</dbReference>
<dbReference type="InterPro" id="IPR003593">
    <property type="entry name" value="AAA+_ATPase"/>
</dbReference>
<comment type="subcellular location">
    <subcellularLocation>
        <location evidence="1">Membrane</location>
        <topology evidence="1">Multi-pass membrane protein</topology>
    </subcellularLocation>
</comment>
<dbReference type="FunFam" id="3.40.50.300:FF:000973">
    <property type="entry name" value="Multidrug resistance-associated protein 4"/>
    <property type="match status" value="1"/>
</dbReference>
<dbReference type="Gene3D" id="1.20.1560.10">
    <property type="entry name" value="ABC transporter type 1, transmembrane domain"/>
    <property type="match status" value="2"/>
</dbReference>
<keyword evidence="4 11" id="KW-0812">Transmembrane</keyword>
<dbReference type="Pfam" id="PF00664">
    <property type="entry name" value="ABC_membrane"/>
    <property type="match status" value="2"/>
</dbReference>
<evidence type="ECO:0000259" key="13">
    <source>
        <dbReference type="PROSITE" id="PS50929"/>
    </source>
</evidence>
<dbReference type="Pfam" id="PF00005">
    <property type="entry name" value="ABC_tran"/>
    <property type="match status" value="2"/>
</dbReference>
<keyword evidence="9 11" id="KW-0472">Membrane</keyword>
<evidence type="ECO:0000259" key="12">
    <source>
        <dbReference type="PROSITE" id="PS50893"/>
    </source>
</evidence>
<organism evidence="14 15">
    <name type="scientific">Caenorhabditis bovis</name>
    <dbReference type="NCBI Taxonomy" id="2654633"/>
    <lineage>
        <taxon>Eukaryota</taxon>
        <taxon>Metazoa</taxon>
        <taxon>Ecdysozoa</taxon>
        <taxon>Nematoda</taxon>
        <taxon>Chromadorea</taxon>
        <taxon>Rhabditida</taxon>
        <taxon>Rhabditina</taxon>
        <taxon>Rhabditomorpha</taxon>
        <taxon>Rhabditoidea</taxon>
        <taxon>Rhabditidae</taxon>
        <taxon>Peloderinae</taxon>
        <taxon>Caenorhabditis</taxon>
    </lineage>
</organism>
<dbReference type="PROSITE" id="PS50893">
    <property type="entry name" value="ABC_TRANSPORTER_2"/>
    <property type="match status" value="2"/>
</dbReference>
<comment type="similarity">
    <text evidence="2">Belongs to the ABC transporter superfamily. ABCC family. Conjugate transporter (TC 3.A.1.208) subfamily.</text>
</comment>
<feature type="transmembrane region" description="Helical" evidence="11">
    <location>
        <begin position="160"/>
        <end position="177"/>
    </location>
</feature>
<dbReference type="InterPro" id="IPR011527">
    <property type="entry name" value="ABC1_TM_dom"/>
</dbReference>
<feature type="compositionally biased region" description="Basic and acidic residues" evidence="10">
    <location>
        <begin position="30"/>
        <end position="49"/>
    </location>
</feature>
<sequence length="1379" mass="154790">MSLIDPNRENGLIQPSEPLISSKNGNGISHADRSERSDSKPKSTPNPEEHAGILSRIFFCFVTAYFWRTRNAKTDAEIMQEPLEELKSENATNDLRANWERVHKENGTFFKAVMLTVWFRVALMGILMLAEELIHLIQPVLMGRLIEYFLPSSNLSLEQALWAATGVAVTSVLSALFHHPYFNQLLKIGLRTRVGVCTLLFEKATKLNATSLQKTSTGQLVNLLSTDAIKYDSSFIFIHYLWICPVLIVAYGVVIYQYLGPATLAGFGGMLVIFFIQAHLSKRLGNARLPISKCVDNRLSITNEIINGIRVIKMYTWEKAFGKVVEDCREKEIEVVRGASICSALVMGFFYSSGKVSILISLLVFVMLGNMPNSQDVFVAIALFNSIRLPFSLFFPFSIHLLLETKAISQRVQDFLELDEFDSNANETETESKTPLVSTELYPIEKPYKINRMATSNPKISLNNLTTVWTEANLDTNENASYAVKNVTFSLEGPQCVGVVGKVGSGKSSLVLSILAEAKIDTGSLEINGNLGYCAQEPWLFTGSVRDNILFGNAYDKEKYARVCQVCSLVPDFKQLVNGDRTPVGDRGSTLSGGQRARVALARALYADADIYILDDPLSAVDANVGRKIYNNVIKKYLKDKLVILVTHQVQYLEDLNTIFLMKDGEIFATGPISQLKNDHKELFHSMEEEEVLKEEQTAPRKYSISSARNRTTSATSEQRHVSLMDLTCPKDHAAHSRLSIFDDHDACDYEIDEDHSSGSVPYSVYFKYMQSMCSSRLSAICLVIFVVFVQVMFNLSDWWLNKWATASERWSQLNRNDTDVHYYDTYTIFGFDLNVTFDGYCYSFTIMLTVLLIFGLIRVAWFRLAELHASTRLHSMMVNSVIDTHVEFFDKNSVGRIVNRFSKDMGVVDDQLAFVFFEFVMGFLSFFGSVVVIIFLNPLVFLATVPLAVIIAFLRKVYISRARELKRLEATTRSPMNTHISSTMNGLTTIRAFGKEPDMIAKFYVVQDRNTTATHLNLIASRWFAVNIDIIVAFFITATAFISVLNAENLSTGEVGLMLFYAINLTGFFSWIMRQSAELQNAMVSVERIVEYTKLPNEHNDFRSKSTKENRDKQLEERGFPIFGSITFLHVNVFYGNEKVLSDVSFAIMPKQKIGIAGRTGAGKSTLLKVLFGLKCHTSGAVKIDNIDVQSMSLKIRRKGMAIIPQEPVIFIGTVRMNLDPFDEYSDEVLWTALEQCELKTTISEMGGLSAQMQEGGSNLSVGQRQLVCLARALIHRAKIIVIDEATANVDAATDAVIQKTIREKFSNSTVLIIAHRLNTIMECDKVMVFENGHLLEFNFPKNLMNDTTSALYQLALQSGAENVEALRQAAIAAYDRI</sequence>
<protein>
    <submittedName>
        <fullName evidence="14">Uncharacterized protein</fullName>
    </submittedName>
</protein>
<accession>A0A8S1FDF4</accession>
<evidence type="ECO:0000313" key="14">
    <source>
        <dbReference type="EMBL" id="CAB3410442.1"/>
    </source>
</evidence>
<feature type="transmembrane region" description="Helical" evidence="11">
    <location>
        <begin position="235"/>
        <end position="256"/>
    </location>
</feature>
<evidence type="ECO:0000256" key="6">
    <source>
        <dbReference type="ARBA" id="ARBA00022741"/>
    </source>
</evidence>
<feature type="domain" description="ABC transmembrane type-1" evidence="13">
    <location>
        <begin position="783"/>
        <end position="1082"/>
    </location>
</feature>
<dbReference type="GO" id="GO:0016887">
    <property type="term" value="F:ATP hydrolysis activity"/>
    <property type="evidence" value="ECO:0007669"/>
    <property type="project" value="InterPro"/>
</dbReference>
<feature type="transmembrane region" description="Helical" evidence="11">
    <location>
        <begin position="1056"/>
        <end position="1074"/>
    </location>
</feature>
<name>A0A8S1FDF4_9PELO</name>
<evidence type="ECO:0000256" key="5">
    <source>
        <dbReference type="ARBA" id="ARBA00022737"/>
    </source>
</evidence>
<evidence type="ECO:0000256" key="3">
    <source>
        <dbReference type="ARBA" id="ARBA00022448"/>
    </source>
</evidence>
<dbReference type="InterPro" id="IPR050173">
    <property type="entry name" value="ABC_transporter_C-like"/>
</dbReference>
<feature type="transmembrane region" description="Helical" evidence="11">
    <location>
        <begin position="941"/>
        <end position="959"/>
    </location>
</feature>
<dbReference type="SUPFAM" id="SSF52540">
    <property type="entry name" value="P-loop containing nucleoside triphosphate hydrolases"/>
    <property type="match status" value="2"/>
</dbReference>
<dbReference type="PANTHER" id="PTHR24223">
    <property type="entry name" value="ATP-BINDING CASSETTE SUB-FAMILY C"/>
    <property type="match status" value="1"/>
</dbReference>
<evidence type="ECO:0000256" key="8">
    <source>
        <dbReference type="ARBA" id="ARBA00022989"/>
    </source>
</evidence>
<gene>
    <name evidence="14" type="ORF">CBOVIS_LOCUS11967</name>
</gene>
<dbReference type="PROSITE" id="PS00211">
    <property type="entry name" value="ABC_TRANSPORTER_1"/>
    <property type="match status" value="2"/>
</dbReference>
<feature type="domain" description="ABC transporter" evidence="12">
    <location>
        <begin position="460"/>
        <end position="689"/>
    </location>
</feature>
<keyword evidence="5" id="KW-0677">Repeat</keyword>
<evidence type="ECO:0000256" key="10">
    <source>
        <dbReference type="SAM" id="MobiDB-lite"/>
    </source>
</evidence>
<evidence type="ECO:0000313" key="15">
    <source>
        <dbReference type="Proteomes" id="UP000494206"/>
    </source>
</evidence>
<keyword evidence="15" id="KW-1185">Reference proteome</keyword>
<dbReference type="GO" id="GO:0005524">
    <property type="term" value="F:ATP binding"/>
    <property type="evidence" value="ECO:0007669"/>
    <property type="project" value="UniProtKB-KW"/>
</dbReference>
<feature type="transmembrane region" description="Helical" evidence="11">
    <location>
        <begin position="262"/>
        <end position="280"/>
    </location>
</feature>
<evidence type="ECO:0000256" key="4">
    <source>
        <dbReference type="ARBA" id="ARBA00022692"/>
    </source>
</evidence>
<keyword evidence="3" id="KW-0813">Transport</keyword>
<dbReference type="Proteomes" id="UP000494206">
    <property type="component" value="Unassembled WGS sequence"/>
</dbReference>
<dbReference type="OrthoDB" id="6500128at2759"/>
<feature type="transmembrane region" description="Helical" evidence="11">
    <location>
        <begin position="109"/>
        <end position="130"/>
    </location>
</feature>
<dbReference type="CDD" id="cd03250">
    <property type="entry name" value="ABCC_MRP_domain1"/>
    <property type="match status" value="1"/>
</dbReference>
<dbReference type="GO" id="GO:0140359">
    <property type="term" value="F:ABC-type transporter activity"/>
    <property type="evidence" value="ECO:0007669"/>
    <property type="project" value="InterPro"/>
</dbReference>
<evidence type="ECO:0000256" key="9">
    <source>
        <dbReference type="ARBA" id="ARBA00023136"/>
    </source>
</evidence>
<evidence type="ECO:0000256" key="2">
    <source>
        <dbReference type="ARBA" id="ARBA00009726"/>
    </source>
</evidence>
<dbReference type="SMART" id="SM00382">
    <property type="entry name" value="AAA"/>
    <property type="match status" value="2"/>
</dbReference>
<feature type="transmembrane region" description="Helical" evidence="11">
    <location>
        <begin position="339"/>
        <end position="365"/>
    </location>
</feature>
<evidence type="ECO:0000256" key="7">
    <source>
        <dbReference type="ARBA" id="ARBA00022840"/>
    </source>
</evidence>
<reference evidence="14 15" key="1">
    <citation type="submission" date="2020-04" db="EMBL/GenBank/DDBJ databases">
        <authorList>
            <person name="Laetsch R D."/>
            <person name="Stevens L."/>
            <person name="Kumar S."/>
            <person name="Blaxter L. M."/>
        </authorList>
    </citation>
    <scope>NUCLEOTIDE SEQUENCE [LARGE SCALE GENOMIC DNA]</scope>
</reference>
<dbReference type="EMBL" id="CADEPM010000010">
    <property type="protein sequence ID" value="CAB3410442.1"/>
    <property type="molecule type" value="Genomic_DNA"/>
</dbReference>
<dbReference type="FunFam" id="1.20.1560.10:FF:000014">
    <property type="entry name" value="Multidrug resistance-associated protein member 4"/>
    <property type="match status" value="1"/>
</dbReference>
<feature type="domain" description="ABC transmembrane type-1" evidence="13">
    <location>
        <begin position="122"/>
        <end position="403"/>
    </location>
</feature>
<dbReference type="InterPro" id="IPR003439">
    <property type="entry name" value="ABC_transporter-like_ATP-bd"/>
</dbReference>
<feature type="transmembrane region" description="Helical" evidence="11">
    <location>
        <begin position="843"/>
        <end position="863"/>
    </location>
</feature>
<dbReference type="Gene3D" id="3.40.50.300">
    <property type="entry name" value="P-loop containing nucleotide triphosphate hydrolases"/>
    <property type="match status" value="2"/>
</dbReference>
<comment type="caution">
    <text evidence="14">The sequence shown here is derived from an EMBL/GenBank/DDBJ whole genome shotgun (WGS) entry which is preliminary data.</text>
</comment>
<dbReference type="FunFam" id="1.20.1560.10:FF:000026">
    <property type="entry name" value="Multidrug resistance-associated protein lethal(2)03659"/>
    <property type="match status" value="1"/>
</dbReference>
<keyword evidence="6" id="KW-0547">Nucleotide-binding</keyword>
<keyword evidence="8 11" id="KW-1133">Transmembrane helix</keyword>
<dbReference type="CDD" id="cd03244">
    <property type="entry name" value="ABCC_MRP_domain2"/>
    <property type="match status" value="1"/>
</dbReference>
<dbReference type="InterPro" id="IPR027417">
    <property type="entry name" value="P-loop_NTPase"/>
</dbReference>
<feature type="transmembrane region" description="Helical" evidence="11">
    <location>
        <begin position="1024"/>
        <end position="1044"/>
    </location>
</feature>
<keyword evidence="7" id="KW-0067">ATP-binding</keyword>
<dbReference type="InterPro" id="IPR036640">
    <property type="entry name" value="ABC1_TM_sf"/>
</dbReference>
<feature type="domain" description="ABC transporter" evidence="12">
    <location>
        <begin position="1127"/>
        <end position="1358"/>
    </location>
</feature>
<dbReference type="PANTHER" id="PTHR24223:SF456">
    <property type="entry name" value="MULTIDRUG RESISTANCE-ASSOCIATED PROTEIN LETHAL(2)03659"/>
    <property type="match status" value="1"/>
</dbReference>
<feature type="region of interest" description="Disordered" evidence="10">
    <location>
        <begin position="1"/>
        <end position="49"/>
    </location>
</feature>
<evidence type="ECO:0000256" key="1">
    <source>
        <dbReference type="ARBA" id="ARBA00004141"/>
    </source>
</evidence>
<dbReference type="GO" id="GO:0016020">
    <property type="term" value="C:membrane"/>
    <property type="evidence" value="ECO:0007669"/>
    <property type="project" value="UniProtKB-SubCell"/>
</dbReference>
<dbReference type="PROSITE" id="PS50929">
    <property type="entry name" value="ABC_TM1F"/>
    <property type="match status" value="2"/>
</dbReference>
<proteinExistence type="inferred from homology"/>
<dbReference type="FunFam" id="3.40.50.300:FF:000163">
    <property type="entry name" value="Multidrug resistance-associated protein member 4"/>
    <property type="match status" value="1"/>
</dbReference>
<evidence type="ECO:0000256" key="11">
    <source>
        <dbReference type="SAM" id="Phobius"/>
    </source>
</evidence>
<feature type="transmembrane region" description="Helical" evidence="11">
    <location>
        <begin position="913"/>
        <end position="935"/>
    </location>
</feature>
<dbReference type="SUPFAM" id="SSF90123">
    <property type="entry name" value="ABC transporter transmembrane region"/>
    <property type="match status" value="2"/>
</dbReference>
<feature type="transmembrane region" description="Helical" evidence="11">
    <location>
        <begin position="778"/>
        <end position="796"/>
    </location>
</feature>
<feature type="transmembrane region" description="Helical" evidence="11">
    <location>
        <begin position="377"/>
        <end position="403"/>
    </location>
</feature>